<evidence type="ECO:0000256" key="2">
    <source>
        <dbReference type="ARBA" id="ARBA00008560"/>
    </source>
</evidence>
<keyword evidence="9" id="KW-1185">Reference proteome</keyword>
<dbReference type="InterPro" id="IPR002677">
    <property type="entry name" value="Ribosomal_bL32"/>
</dbReference>
<keyword evidence="3" id="KW-0809">Transit peptide</keyword>
<evidence type="ECO:0000256" key="5">
    <source>
        <dbReference type="ARBA" id="ARBA00023128"/>
    </source>
</evidence>
<dbReference type="AlphaFoldDB" id="A0A8S0UQ79"/>
<sequence>MALRVATLKCAFSSTGCALGRLRRLAHAIAQPPPLVTTVNRTSSPLGFPEYKYRNEIEDVFPNWSFIGGSMELMAVPKRKVSPHKRGIRNGPKALKPVPVIIRCKVCGRVKLPHFFCCSGIKPNAGEQNGMTI</sequence>
<dbReference type="EMBL" id="CACTIH010009048">
    <property type="protein sequence ID" value="CAA3021120.1"/>
    <property type="molecule type" value="Genomic_DNA"/>
</dbReference>
<evidence type="ECO:0000256" key="3">
    <source>
        <dbReference type="ARBA" id="ARBA00022946"/>
    </source>
</evidence>
<evidence type="ECO:0000256" key="4">
    <source>
        <dbReference type="ARBA" id="ARBA00022980"/>
    </source>
</evidence>
<keyword evidence="6" id="KW-0687">Ribonucleoprotein</keyword>
<dbReference type="GO" id="GO:0006412">
    <property type="term" value="P:translation"/>
    <property type="evidence" value="ECO:0007669"/>
    <property type="project" value="InterPro"/>
</dbReference>
<evidence type="ECO:0000256" key="1">
    <source>
        <dbReference type="ARBA" id="ARBA00004173"/>
    </source>
</evidence>
<name>A0A8S0UQ79_OLEEU</name>
<keyword evidence="4" id="KW-0689">Ribosomal protein</keyword>
<protein>
    <recommendedName>
        <fullName evidence="7">Large ribosomal subunit protein bL32m</fullName>
    </recommendedName>
</protein>
<dbReference type="NCBIfam" id="TIGR01031">
    <property type="entry name" value="rpmF_bact"/>
    <property type="match status" value="1"/>
</dbReference>
<dbReference type="SUPFAM" id="SSF57829">
    <property type="entry name" value="Zn-binding ribosomal proteins"/>
    <property type="match status" value="1"/>
</dbReference>
<comment type="caution">
    <text evidence="8">The sequence shown here is derived from an EMBL/GenBank/DDBJ whole genome shotgun (WGS) entry which is preliminary data.</text>
</comment>
<organism evidence="8 9">
    <name type="scientific">Olea europaea subsp. europaea</name>
    <dbReference type="NCBI Taxonomy" id="158383"/>
    <lineage>
        <taxon>Eukaryota</taxon>
        <taxon>Viridiplantae</taxon>
        <taxon>Streptophyta</taxon>
        <taxon>Embryophyta</taxon>
        <taxon>Tracheophyta</taxon>
        <taxon>Spermatophyta</taxon>
        <taxon>Magnoliopsida</taxon>
        <taxon>eudicotyledons</taxon>
        <taxon>Gunneridae</taxon>
        <taxon>Pentapetalae</taxon>
        <taxon>asterids</taxon>
        <taxon>lamiids</taxon>
        <taxon>Lamiales</taxon>
        <taxon>Oleaceae</taxon>
        <taxon>Oleeae</taxon>
        <taxon>Olea</taxon>
    </lineage>
</organism>
<dbReference type="Gramene" id="OE9A088033T1">
    <property type="protein sequence ID" value="OE9A088033C1"/>
    <property type="gene ID" value="OE9A088033"/>
</dbReference>
<proteinExistence type="inferred from homology"/>
<dbReference type="GO" id="GO:0003735">
    <property type="term" value="F:structural constituent of ribosome"/>
    <property type="evidence" value="ECO:0007669"/>
    <property type="project" value="InterPro"/>
</dbReference>
<dbReference type="Proteomes" id="UP000594638">
    <property type="component" value="Unassembled WGS sequence"/>
</dbReference>
<evidence type="ECO:0000313" key="9">
    <source>
        <dbReference type="Proteomes" id="UP000594638"/>
    </source>
</evidence>
<dbReference type="PANTHER" id="PTHR21026">
    <property type="entry name" value="39S RIBOSOMAL PROTEIN L32, MITOCHONDRIAL"/>
    <property type="match status" value="1"/>
</dbReference>
<keyword evidence="5" id="KW-0496">Mitochondrion</keyword>
<reference evidence="8 9" key="1">
    <citation type="submission" date="2019-12" db="EMBL/GenBank/DDBJ databases">
        <authorList>
            <person name="Alioto T."/>
            <person name="Alioto T."/>
            <person name="Gomez Garrido J."/>
        </authorList>
    </citation>
    <scope>NUCLEOTIDE SEQUENCE [LARGE SCALE GENOMIC DNA]</scope>
</reference>
<dbReference type="GO" id="GO:0005762">
    <property type="term" value="C:mitochondrial large ribosomal subunit"/>
    <property type="evidence" value="ECO:0007669"/>
    <property type="project" value="TreeGrafter"/>
</dbReference>
<accession>A0A8S0UQ79</accession>
<dbReference type="PANTHER" id="PTHR21026:SF2">
    <property type="entry name" value="LARGE RIBOSOMAL SUBUNIT PROTEIN BL32M"/>
    <property type="match status" value="1"/>
</dbReference>
<comment type="similarity">
    <text evidence="2">Belongs to the bacterial ribosomal protein bL32 family.</text>
</comment>
<dbReference type="HAMAP" id="MF_00340">
    <property type="entry name" value="Ribosomal_bL32"/>
    <property type="match status" value="1"/>
</dbReference>
<evidence type="ECO:0000313" key="8">
    <source>
        <dbReference type="EMBL" id="CAA3021120.1"/>
    </source>
</evidence>
<evidence type="ECO:0000256" key="6">
    <source>
        <dbReference type="ARBA" id="ARBA00023274"/>
    </source>
</evidence>
<gene>
    <name evidence="8" type="ORF">OLEA9_A088033</name>
</gene>
<dbReference type="InterPro" id="IPR051991">
    <property type="entry name" value="Mitoribosomal_protein_bL32"/>
</dbReference>
<evidence type="ECO:0000256" key="7">
    <source>
        <dbReference type="ARBA" id="ARBA00039935"/>
    </source>
</evidence>
<comment type="subcellular location">
    <subcellularLocation>
        <location evidence="1">Mitochondrion</location>
    </subcellularLocation>
</comment>
<dbReference type="OrthoDB" id="2014905at2759"/>
<dbReference type="InterPro" id="IPR011332">
    <property type="entry name" value="Ribosomal_zn-bd"/>
</dbReference>
<dbReference type="Pfam" id="PF01783">
    <property type="entry name" value="Ribosomal_L32p"/>
    <property type="match status" value="1"/>
</dbReference>